<organism evidence="1 2">
    <name type="scientific">Streptomyces harbinensis</name>
    <dbReference type="NCBI Taxonomy" id="1176198"/>
    <lineage>
        <taxon>Bacteria</taxon>
        <taxon>Bacillati</taxon>
        <taxon>Actinomycetota</taxon>
        <taxon>Actinomycetes</taxon>
        <taxon>Kitasatosporales</taxon>
        <taxon>Streptomycetaceae</taxon>
        <taxon>Streptomyces</taxon>
    </lineage>
</organism>
<dbReference type="EMBL" id="FPAB01000017">
    <property type="protein sequence ID" value="SFT23216.1"/>
    <property type="molecule type" value="Genomic_DNA"/>
</dbReference>
<reference evidence="2" key="1">
    <citation type="submission" date="2016-10" db="EMBL/GenBank/DDBJ databases">
        <authorList>
            <person name="Varghese N."/>
            <person name="Submissions S."/>
        </authorList>
    </citation>
    <scope>NUCLEOTIDE SEQUENCE [LARGE SCALE GENOMIC DNA]</scope>
    <source>
        <strain evidence="2">CGMCC 4.7047</strain>
    </source>
</reference>
<sequence length="90" mass="9667">MQLRAVEDEIAAAEEREAAAAAAPGWWVQWRRRRVGRPRAGVLHQAGCWFPGEPTLTAAELEMLLAEHGARIERCPACSSNSTSPTAGAG</sequence>
<gene>
    <name evidence="1" type="ORF">SAMN05444716_1171</name>
</gene>
<name>A0A1I6WB30_9ACTN</name>
<evidence type="ECO:0000313" key="2">
    <source>
        <dbReference type="Proteomes" id="UP000198873"/>
    </source>
</evidence>
<evidence type="ECO:0000313" key="1">
    <source>
        <dbReference type="EMBL" id="SFT23216.1"/>
    </source>
</evidence>
<accession>A0A1I6WB30</accession>
<proteinExistence type="predicted"/>
<dbReference type="Proteomes" id="UP000198873">
    <property type="component" value="Unassembled WGS sequence"/>
</dbReference>
<keyword evidence="2" id="KW-1185">Reference proteome</keyword>
<protein>
    <submittedName>
        <fullName evidence="1">Uncharacterized protein</fullName>
    </submittedName>
</protein>
<dbReference type="AlphaFoldDB" id="A0A1I6WB30"/>